<protein>
    <submittedName>
        <fullName evidence="1">Uncharacterized protein</fullName>
    </submittedName>
</protein>
<keyword evidence="2" id="KW-1185">Reference proteome</keyword>
<sequence length="48" mass="5563">MSYIFAFLSVLFLTALRGYMAWLQSRETRKPVPVKLGVQKSFRHSDGE</sequence>
<comment type="caution">
    <text evidence="1">The sequence shown here is derived from an EMBL/GenBank/DDBJ whole genome shotgun (WGS) entry which is preliminary data.</text>
</comment>
<evidence type="ECO:0000313" key="2">
    <source>
        <dbReference type="Proteomes" id="UP000632063"/>
    </source>
</evidence>
<dbReference type="RefSeq" id="WP_192148244.1">
    <property type="nucleotide sequence ID" value="NZ_JACYXI010000006.1"/>
</dbReference>
<organism evidence="1 2">
    <name type="scientific">Roseibium litorale</name>
    <dbReference type="NCBI Taxonomy" id="2803841"/>
    <lineage>
        <taxon>Bacteria</taxon>
        <taxon>Pseudomonadati</taxon>
        <taxon>Pseudomonadota</taxon>
        <taxon>Alphaproteobacteria</taxon>
        <taxon>Hyphomicrobiales</taxon>
        <taxon>Stappiaceae</taxon>
        <taxon>Roseibium</taxon>
    </lineage>
</organism>
<reference evidence="1 2" key="2">
    <citation type="journal article" date="2021" name="Int. J. Syst. Evol. Microbiol.">
        <title>Roseibium litorale sp. nov., isolated from a tidal flat sediment and proposal for the reclassification of Labrenzia polysiphoniae as Roseibium polysiphoniae comb. nov.</title>
        <authorList>
            <person name="Liu Y."/>
            <person name="Pei T."/>
            <person name="Du J."/>
            <person name="Chao M."/>
            <person name="Deng M.R."/>
            <person name="Zhu H."/>
        </authorList>
    </citation>
    <scope>NUCLEOTIDE SEQUENCE [LARGE SCALE GENOMIC DNA]</scope>
    <source>
        <strain evidence="1 2">4C16A</strain>
    </source>
</reference>
<proteinExistence type="predicted"/>
<reference evidence="2" key="1">
    <citation type="submission" date="2020-09" db="EMBL/GenBank/DDBJ databases">
        <title>The genome sequence of strain Labrenzia suaedae 4C16A.</title>
        <authorList>
            <person name="Liu Y."/>
        </authorList>
    </citation>
    <scope>NUCLEOTIDE SEQUENCE [LARGE SCALE GENOMIC DNA]</scope>
    <source>
        <strain evidence="2">4C16A</strain>
    </source>
</reference>
<dbReference type="Proteomes" id="UP000632063">
    <property type="component" value="Unassembled WGS sequence"/>
</dbReference>
<evidence type="ECO:0000313" key="1">
    <source>
        <dbReference type="EMBL" id="MBD8892123.1"/>
    </source>
</evidence>
<name>A0ABR9CN56_9HYPH</name>
<accession>A0ABR9CN56</accession>
<dbReference type="EMBL" id="JACYXI010000006">
    <property type="protein sequence ID" value="MBD8892123.1"/>
    <property type="molecule type" value="Genomic_DNA"/>
</dbReference>
<gene>
    <name evidence="1" type="ORF">IG616_11220</name>
</gene>